<gene>
    <name evidence="2" type="ORF">M2283_008885</name>
</gene>
<evidence type="ECO:0000256" key="1">
    <source>
        <dbReference type="SAM" id="MobiDB-lite"/>
    </source>
</evidence>
<comment type="caution">
    <text evidence="2">The sequence shown here is derived from an EMBL/GenBank/DDBJ whole genome shotgun (WGS) entry which is preliminary data.</text>
</comment>
<dbReference type="EMBL" id="JARXVH010000023">
    <property type="protein sequence ID" value="MDH6221538.1"/>
    <property type="molecule type" value="Genomic_DNA"/>
</dbReference>
<feature type="compositionally biased region" description="Polar residues" evidence="1">
    <location>
        <begin position="37"/>
        <end position="52"/>
    </location>
</feature>
<protein>
    <submittedName>
        <fullName evidence="2">Uncharacterized protein</fullName>
    </submittedName>
</protein>
<reference evidence="2 3" key="1">
    <citation type="submission" date="2023-04" db="EMBL/GenBank/DDBJ databases">
        <title>Forest soil microbial communities from Buena Vista Peninsula, Colon Province, Panama.</title>
        <authorList>
            <person name="Bouskill N."/>
        </authorList>
    </citation>
    <scope>NUCLEOTIDE SEQUENCE [LARGE SCALE GENOMIC DNA]</scope>
    <source>
        <strain evidence="2 3">GGS1</strain>
    </source>
</reference>
<sequence>MGIGQPVQLHHGDVAAPAPLLLRGEFQRQTRLADPTRTGQRQQTHTVQQPSQLGHLLGTADEAAQLRQRSAIRPGDHPAGLPPLTVRALTAGV</sequence>
<feature type="region of interest" description="Disordered" evidence="1">
    <location>
        <begin position="31"/>
        <end position="54"/>
    </location>
</feature>
<proteinExistence type="predicted"/>
<evidence type="ECO:0000313" key="2">
    <source>
        <dbReference type="EMBL" id="MDH6221538.1"/>
    </source>
</evidence>
<organism evidence="2 3">
    <name type="scientific">Streptomyces pseudovenezuelae</name>
    <dbReference type="NCBI Taxonomy" id="67350"/>
    <lineage>
        <taxon>Bacteria</taxon>
        <taxon>Bacillati</taxon>
        <taxon>Actinomycetota</taxon>
        <taxon>Actinomycetes</taxon>
        <taxon>Kitasatosporales</taxon>
        <taxon>Streptomycetaceae</taxon>
        <taxon>Streptomyces</taxon>
        <taxon>Streptomyces aurantiacus group</taxon>
    </lineage>
</organism>
<evidence type="ECO:0000313" key="3">
    <source>
        <dbReference type="Proteomes" id="UP001160499"/>
    </source>
</evidence>
<accession>A0ABT6LZ20</accession>
<dbReference type="Proteomes" id="UP001160499">
    <property type="component" value="Unassembled WGS sequence"/>
</dbReference>
<keyword evidence="3" id="KW-1185">Reference proteome</keyword>
<dbReference type="RefSeq" id="WP_432423215.1">
    <property type="nucleotide sequence ID" value="NZ_JARXVH010000023.1"/>
</dbReference>
<feature type="region of interest" description="Disordered" evidence="1">
    <location>
        <begin position="72"/>
        <end position="93"/>
    </location>
</feature>
<name>A0ABT6LZ20_9ACTN</name>